<protein>
    <submittedName>
        <fullName evidence="1">Uncharacterized protein</fullName>
    </submittedName>
</protein>
<name>A0A8S5VQC4_9CAUD</name>
<sequence>MVGAFFIQIFSRRALYAEEHMDEFENGVTAGVADQIENTPEENVETVENVETDVESTEIAPAQEPEIPNNVWAIARQRSEREAQQRVDRQFAQRFAGYKNPETGAAIHTMQDYFDAMDAQNRIARQKAIEQATASQTAEQRAALQRIIDNDPEKAQLKAEMEELKAARVNDEAQAAFNADFAELQKLEPGLKSVADLANMENFGEIVNLVQNKGLDMVTAYKAVNYGKAVQSGTAAGRQAAINAARGKGHLASHGGANMPGKEKTMSSGMLAKAHEYFPDKSEEELQKLYNSI</sequence>
<proteinExistence type="predicted"/>
<reference evidence="1" key="1">
    <citation type="journal article" date="2021" name="Proc. Natl. Acad. Sci. U.S.A.">
        <title>A Catalog of Tens of Thousands of Viruses from Human Metagenomes Reveals Hidden Associations with Chronic Diseases.</title>
        <authorList>
            <person name="Tisza M.J."/>
            <person name="Buck C.B."/>
        </authorList>
    </citation>
    <scope>NUCLEOTIDE SEQUENCE</scope>
    <source>
        <strain evidence="1">CtsAp5</strain>
    </source>
</reference>
<dbReference type="EMBL" id="BK035353">
    <property type="protein sequence ID" value="DAG95217.1"/>
    <property type="molecule type" value="Genomic_DNA"/>
</dbReference>
<accession>A0A8S5VQC4</accession>
<evidence type="ECO:0000313" key="1">
    <source>
        <dbReference type="EMBL" id="DAG95217.1"/>
    </source>
</evidence>
<organism evidence="1">
    <name type="scientific">Ackermannviridae sp</name>
    <dbReference type="NCBI Taxonomy" id="2831612"/>
    <lineage>
        <taxon>Viruses</taxon>
        <taxon>Duplodnaviria</taxon>
        <taxon>Heunggongvirae</taxon>
        <taxon>Uroviricota</taxon>
        <taxon>Caudoviricetes</taxon>
        <taxon>Pantevenvirales</taxon>
        <taxon>Ackermannviridae</taxon>
    </lineage>
</organism>